<keyword evidence="3" id="KW-1185">Reference proteome</keyword>
<organism evidence="2 3">
    <name type="scientific">Pholiota conissans</name>
    <dbReference type="NCBI Taxonomy" id="109636"/>
    <lineage>
        <taxon>Eukaryota</taxon>
        <taxon>Fungi</taxon>
        <taxon>Dikarya</taxon>
        <taxon>Basidiomycota</taxon>
        <taxon>Agaricomycotina</taxon>
        <taxon>Agaricomycetes</taxon>
        <taxon>Agaricomycetidae</taxon>
        <taxon>Agaricales</taxon>
        <taxon>Agaricineae</taxon>
        <taxon>Strophariaceae</taxon>
        <taxon>Pholiota</taxon>
    </lineage>
</organism>
<feature type="transmembrane region" description="Helical" evidence="1">
    <location>
        <begin position="153"/>
        <end position="173"/>
    </location>
</feature>
<keyword evidence="1" id="KW-1133">Transmembrane helix</keyword>
<reference evidence="2" key="1">
    <citation type="submission" date="2020-11" db="EMBL/GenBank/DDBJ databases">
        <authorList>
            <consortium name="DOE Joint Genome Institute"/>
            <person name="Ahrendt S."/>
            <person name="Riley R."/>
            <person name="Andreopoulos W."/>
            <person name="Labutti K."/>
            <person name="Pangilinan J."/>
            <person name="Ruiz-Duenas F.J."/>
            <person name="Barrasa J.M."/>
            <person name="Sanchez-Garcia M."/>
            <person name="Camarero S."/>
            <person name="Miyauchi S."/>
            <person name="Serrano A."/>
            <person name="Linde D."/>
            <person name="Babiker R."/>
            <person name="Drula E."/>
            <person name="Ayuso-Fernandez I."/>
            <person name="Pacheco R."/>
            <person name="Padilla G."/>
            <person name="Ferreira P."/>
            <person name="Barriuso J."/>
            <person name="Kellner H."/>
            <person name="Castanera R."/>
            <person name="Alfaro M."/>
            <person name="Ramirez L."/>
            <person name="Pisabarro A.G."/>
            <person name="Kuo A."/>
            <person name="Tritt A."/>
            <person name="Lipzen A."/>
            <person name="He G."/>
            <person name="Yan M."/>
            <person name="Ng V."/>
            <person name="Cullen D."/>
            <person name="Martin F."/>
            <person name="Rosso M.-N."/>
            <person name="Henrissat B."/>
            <person name="Hibbett D."/>
            <person name="Martinez A.T."/>
            <person name="Grigoriev I.V."/>
        </authorList>
    </citation>
    <scope>NUCLEOTIDE SEQUENCE</scope>
    <source>
        <strain evidence="2">CIRM-BRFM 674</strain>
    </source>
</reference>
<sequence>MHRTFFWGNLTFETVIGVVHCVVFGRLVDNWRNWRALTKSEDENKEYMPEQVDDHLDSESDAQHAVGKARIFKWTGRDAKEKIMQQVELRGGLNTQCVFDSSILSFTYTYVCLNRVITTYSCCGTSEEGFGGGVASLLGYMFAWGLVRSSWCTVVYGGFFVCISLLLSLFRLVPIRND</sequence>
<gene>
    <name evidence="2" type="ORF">BDN70DRAFT_893924</name>
</gene>
<feature type="transmembrane region" description="Helical" evidence="1">
    <location>
        <begin position="129"/>
        <end position="147"/>
    </location>
</feature>
<accession>A0A9P5Z465</accession>
<comment type="caution">
    <text evidence="2">The sequence shown here is derived from an EMBL/GenBank/DDBJ whole genome shotgun (WGS) entry which is preliminary data.</text>
</comment>
<proteinExistence type="predicted"/>
<dbReference type="AlphaFoldDB" id="A0A9P5Z465"/>
<feature type="transmembrane region" description="Helical" evidence="1">
    <location>
        <begin position="6"/>
        <end position="28"/>
    </location>
</feature>
<keyword evidence="1" id="KW-0812">Transmembrane</keyword>
<dbReference type="Proteomes" id="UP000807469">
    <property type="component" value="Unassembled WGS sequence"/>
</dbReference>
<name>A0A9P5Z465_9AGAR</name>
<evidence type="ECO:0000313" key="3">
    <source>
        <dbReference type="Proteomes" id="UP000807469"/>
    </source>
</evidence>
<keyword evidence="1" id="KW-0472">Membrane</keyword>
<evidence type="ECO:0000313" key="2">
    <source>
        <dbReference type="EMBL" id="KAF9480782.1"/>
    </source>
</evidence>
<dbReference type="EMBL" id="MU155189">
    <property type="protein sequence ID" value="KAF9480782.1"/>
    <property type="molecule type" value="Genomic_DNA"/>
</dbReference>
<evidence type="ECO:0000256" key="1">
    <source>
        <dbReference type="SAM" id="Phobius"/>
    </source>
</evidence>
<evidence type="ECO:0008006" key="4">
    <source>
        <dbReference type="Google" id="ProtNLM"/>
    </source>
</evidence>
<protein>
    <recommendedName>
        <fullName evidence="4">Transmembrane protein</fullName>
    </recommendedName>
</protein>